<keyword evidence="3" id="KW-0326">Glycosidase</keyword>
<dbReference type="GO" id="GO:0004555">
    <property type="term" value="F:alpha,alpha-trehalase activity"/>
    <property type="evidence" value="ECO:0007669"/>
    <property type="project" value="UniProtKB-EC"/>
</dbReference>
<reference evidence="3 4" key="1">
    <citation type="journal article" date="2017" name="Chemistry">
        <title>Isolation, Biosynthesis and Chemical Modifications of Rubterolones A-F: Rare Tropolone Alkaloids from Actinomadura sp. 5-2.</title>
        <authorList>
            <person name="Guo H."/>
            <person name="Benndorf R."/>
            <person name="Leichnitz D."/>
            <person name="Klassen J.L."/>
            <person name="Vollmers J."/>
            <person name="Gorls H."/>
            <person name="Steinacker M."/>
            <person name="Weigel C."/>
            <person name="Dahse H.M."/>
            <person name="Kaster A.K."/>
            <person name="de Beer Z.W."/>
            <person name="Poulsen M."/>
            <person name="Beemelmanns C."/>
        </authorList>
    </citation>
    <scope>NUCLEOTIDE SEQUENCE [LARGE SCALE GENOMIC DNA]</scope>
    <source>
        <strain evidence="3 4">5-2</strain>
    </source>
</reference>
<dbReference type="EMBL" id="MTBP01000002">
    <property type="protein sequence ID" value="POM24252.1"/>
    <property type="molecule type" value="Genomic_DNA"/>
</dbReference>
<dbReference type="Gene3D" id="1.50.10.10">
    <property type="match status" value="1"/>
</dbReference>
<dbReference type="InterPro" id="IPR012341">
    <property type="entry name" value="6hp_glycosidase-like_sf"/>
</dbReference>
<evidence type="ECO:0000259" key="1">
    <source>
        <dbReference type="Pfam" id="PF00723"/>
    </source>
</evidence>
<dbReference type="AlphaFoldDB" id="A0A2P4UGQ5"/>
<keyword evidence="4" id="KW-1185">Reference proteome</keyword>
<evidence type="ECO:0000313" key="4">
    <source>
        <dbReference type="Proteomes" id="UP000242367"/>
    </source>
</evidence>
<dbReference type="PANTHER" id="PTHR31616:SF10">
    <property type="entry name" value="TREHALASE"/>
    <property type="match status" value="1"/>
</dbReference>
<dbReference type="Pfam" id="PF00723">
    <property type="entry name" value="Glyco_hydro_15"/>
    <property type="match status" value="1"/>
</dbReference>
<gene>
    <name evidence="3" type="ORF">BTM25_28800</name>
</gene>
<feature type="domain" description="Trehalase-like N-terminal" evidence="2">
    <location>
        <begin position="3"/>
        <end position="137"/>
    </location>
</feature>
<name>A0A2P4UGQ5_9ACTN</name>
<sequence length="609" mass="65858">MSPPPLGAYAFLSDCRTAALLGPDGAVEWWCAPRFDAPAVFNRILDRRIGGAFELLVEGAGEPSRRYVGTSLVLESRWEGPSGTVVARDFLAVRAPEAGDGRGIVPVGVLVRRVTCEQGTARIRARVCATPDHARTPPRWTAVDGALAESASGLVLGGDPAPVLRGEPCLDVVLDEGDVAELRLAYGDPALARAPAGPLLDATLGAWEAWSSRSGYDGVGAEHVRRSAVVLRGLLDSESGALLAAPTASLPEWPGGERNWDYRYVWHRDAALVVLVLLRLGHPEEAGRYLRFLLRNWSSEHGHLRPMLTLDGGMRVAEETLDHLEGYAGSRPVRIGNEAFDQVQLDVYGQVLDAALVYQQVAGDLTPDEAAGLFAVVDAACARWREPDHGIWEVRTRLRHWTSSKLYAWVCLDRGVRLAAALGDERPPLDRWRSERDAVRESLLTHGYHPGVGAFTQVYGEPELDASLLRLPLLGFLDGRDPRVRATLDRIDERLGEPLAGGGRLIHRYDPGATGDGLDGPEGAFLLCSFDMVSALVLAGRTDDARRRFAALCPRGGPLGLFAEEMTGDGTMLGNYPQAFTHLALIEAALNLDATDGAEALHTWAKDAE</sequence>
<keyword evidence="3" id="KW-0378">Hydrolase</keyword>
<dbReference type="InterPro" id="IPR011613">
    <property type="entry name" value="GH15-like"/>
</dbReference>
<protein>
    <submittedName>
        <fullName evidence="3">Trehalase</fullName>
        <ecNumber evidence="3">3.2.1.28</ecNumber>
    </submittedName>
</protein>
<dbReference type="Proteomes" id="UP000242367">
    <property type="component" value="Unassembled WGS sequence"/>
</dbReference>
<dbReference type="GO" id="GO:0005993">
    <property type="term" value="P:trehalose catabolic process"/>
    <property type="evidence" value="ECO:0007669"/>
    <property type="project" value="TreeGrafter"/>
</dbReference>
<organism evidence="3 4">
    <name type="scientific">Actinomadura rubteroloni</name>
    <dbReference type="NCBI Taxonomy" id="1926885"/>
    <lineage>
        <taxon>Bacteria</taxon>
        <taxon>Bacillati</taxon>
        <taxon>Actinomycetota</taxon>
        <taxon>Actinomycetes</taxon>
        <taxon>Streptosporangiales</taxon>
        <taxon>Thermomonosporaceae</taxon>
        <taxon>Actinomadura</taxon>
    </lineage>
</organism>
<dbReference type="RefSeq" id="WP_103563400.1">
    <property type="nucleotide sequence ID" value="NZ_MTBP01000002.1"/>
</dbReference>
<accession>A0A2P4UGQ5</accession>
<dbReference type="SUPFAM" id="SSF48208">
    <property type="entry name" value="Six-hairpin glycosidases"/>
    <property type="match status" value="1"/>
</dbReference>
<proteinExistence type="predicted"/>
<comment type="caution">
    <text evidence="3">The sequence shown here is derived from an EMBL/GenBank/DDBJ whole genome shotgun (WGS) entry which is preliminary data.</text>
</comment>
<evidence type="ECO:0000313" key="3">
    <source>
        <dbReference type="EMBL" id="POM24252.1"/>
    </source>
</evidence>
<feature type="domain" description="GH15-like" evidence="1">
    <location>
        <begin position="222"/>
        <end position="589"/>
    </location>
</feature>
<evidence type="ECO:0000259" key="2">
    <source>
        <dbReference type="Pfam" id="PF19291"/>
    </source>
</evidence>
<dbReference type="InterPro" id="IPR008928">
    <property type="entry name" value="6-hairpin_glycosidase_sf"/>
</dbReference>
<dbReference type="Pfam" id="PF19291">
    <property type="entry name" value="TREH_N"/>
    <property type="match status" value="1"/>
</dbReference>
<dbReference type="EC" id="3.2.1.28" evidence="3"/>
<dbReference type="PANTHER" id="PTHR31616">
    <property type="entry name" value="TREHALASE"/>
    <property type="match status" value="1"/>
</dbReference>
<dbReference type="InterPro" id="IPR045582">
    <property type="entry name" value="Trehalase-like_N"/>
</dbReference>